<dbReference type="Proteomes" id="UP000239772">
    <property type="component" value="Unassembled WGS sequence"/>
</dbReference>
<evidence type="ECO:0000313" key="21">
    <source>
        <dbReference type="EMBL" id="PSC06457.1"/>
    </source>
</evidence>
<evidence type="ECO:0000256" key="7">
    <source>
        <dbReference type="ARBA" id="ARBA00019373"/>
    </source>
</evidence>
<evidence type="ECO:0000256" key="19">
    <source>
        <dbReference type="SAM" id="MobiDB-lite"/>
    </source>
</evidence>
<evidence type="ECO:0000256" key="2">
    <source>
        <dbReference type="ARBA" id="ARBA00004651"/>
    </source>
</evidence>
<evidence type="ECO:0000256" key="15">
    <source>
        <dbReference type="ARBA" id="ARBA00023136"/>
    </source>
</evidence>
<comment type="similarity">
    <text evidence="5 18">Belongs to the CDS family.</text>
</comment>
<feature type="transmembrane region" description="Helical" evidence="20">
    <location>
        <begin position="106"/>
        <end position="122"/>
    </location>
</feature>
<accession>A0A2T1HXN8</accession>
<evidence type="ECO:0000256" key="20">
    <source>
        <dbReference type="SAM" id="Phobius"/>
    </source>
</evidence>
<keyword evidence="12 18" id="KW-0548">Nucleotidyltransferase</keyword>
<dbReference type="EMBL" id="PVZS01000003">
    <property type="protein sequence ID" value="PSC06457.1"/>
    <property type="molecule type" value="Genomic_DNA"/>
</dbReference>
<evidence type="ECO:0000256" key="16">
    <source>
        <dbReference type="ARBA" id="ARBA00023209"/>
    </source>
</evidence>
<evidence type="ECO:0000256" key="1">
    <source>
        <dbReference type="ARBA" id="ARBA00001698"/>
    </source>
</evidence>
<dbReference type="PROSITE" id="PS01315">
    <property type="entry name" value="CDS"/>
    <property type="match status" value="1"/>
</dbReference>
<keyword evidence="8" id="KW-1003">Cell membrane</keyword>
<comment type="caution">
    <text evidence="21">The sequence shown here is derived from an EMBL/GenBank/DDBJ whole genome shotgun (WGS) entry which is preliminary data.</text>
</comment>
<dbReference type="EC" id="2.7.7.41" evidence="6 18"/>
<keyword evidence="14" id="KW-0443">Lipid metabolism</keyword>
<protein>
    <recommendedName>
        <fullName evidence="7 18">Phosphatidate cytidylyltransferase</fullName>
        <ecNumber evidence="6 18">2.7.7.41</ecNumber>
    </recommendedName>
</protein>
<keyword evidence="17" id="KW-1208">Phospholipid metabolism</keyword>
<proteinExistence type="inferred from homology"/>
<dbReference type="PANTHER" id="PTHR46382">
    <property type="entry name" value="PHOSPHATIDATE CYTIDYLYLTRANSFERASE"/>
    <property type="match status" value="1"/>
</dbReference>
<dbReference type="InterPro" id="IPR000374">
    <property type="entry name" value="PC_trans"/>
</dbReference>
<dbReference type="GO" id="GO:0005886">
    <property type="term" value="C:plasma membrane"/>
    <property type="evidence" value="ECO:0007669"/>
    <property type="project" value="UniProtKB-SubCell"/>
</dbReference>
<feature type="region of interest" description="Disordered" evidence="19">
    <location>
        <begin position="1"/>
        <end position="48"/>
    </location>
</feature>
<keyword evidence="22" id="KW-1185">Reference proteome</keyword>
<evidence type="ECO:0000313" key="22">
    <source>
        <dbReference type="Proteomes" id="UP000239772"/>
    </source>
</evidence>
<comment type="pathway">
    <text evidence="4">Lipid metabolism.</text>
</comment>
<name>A0A2T1HXN8_9HYPH</name>
<evidence type="ECO:0000256" key="8">
    <source>
        <dbReference type="ARBA" id="ARBA00022475"/>
    </source>
</evidence>
<organism evidence="21 22">
    <name type="scientific">Alsobacter soli</name>
    <dbReference type="NCBI Taxonomy" id="2109933"/>
    <lineage>
        <taxon>Bacteria</taxon>
        <taxon>Pseudomonadati</taxon>
        <taxon>Pseudomonadota</taxon>
        <taxon>Alphaproteobacteria</taxon>
        <taxon>Hyphomicrobiales</taxon>
        <taxon>Alsobacteraceae</taxon>
        <taxon>Alsobacter</taxon>
    </lineage>
</organism>
<keyword evidence="10 18" id="KW-0808">Transferase</keyword>
<feature type="transmembrane region" description="Helical" evidence="20">
    <location>
        <begin position="245"/>
        <end position="265"/>
    </location>
</feature>
<sequence>MARFRPGRLRGRHRRVPGPRPPVRRIVGARRSRRVSEPARAPDPTPRRGPSELLLRVISGIALAALALVTAWEGGWSFGLLWTLAAVLGLREWLTLVGLSGGRRTLAWAVGGLAIAFAGVVAETSPLPSPQAWLAPAVAGLIAMAVAPTNRVWAGVGVLYAAVLAIVPIDLRGDPAFGLVAILWVFAVVWVTDVAAFFVGRTLGGPKLWPRVSPKKTWSGFIGGVTGGTLAGLAVVHFARTRWGLGWEFGGLALVALTLFAAVLSQGGDLLESSMKRRFGAKDSSHLIPGHGGVLDRLDSFWAVNVLLAIFMYAMARG</sequence>
<evidence type="ECO:0000256" key="10">
    <source>
        <dbReference type="ARBA" id="ARBA00022679"/>
    </source>
</evidence>
<dbReference type="GO" id="GO:0016024">
    <property type="term" value="P:CDP-diacylglycerol biosynthetic process"/>
    <property type="evidence" value="ECO:0007669"/>
    <property type="project" value="UniProtKB-UniPathway"/>
</dbReference>
<evidence type="ECO:0000256" key="9">
    <source>
        <dbReference type="ARBA" id="ARBA00022516"/>
    </source>
</evidence>
<comment type="pathway">
    <text evidence="3 18">Phospholipid metabolism; CDP-diacylglycerol biosynthesis; CDP-diacylglycerol from sn-glycerol 3-phosphate: step 3/3.</text>
</comment>
<dbReference type="AlphaFoldDB" id="A0A2T1HXN8"/>
<feature type="transmembrane region" description="Helical" evidence="20">
    <location>
        <begin position="78"/>
        <end position="99"/>
    </location>
</feature>
<dbReference type="PANTHER" id="PTHR46382:SF1">
    <property type="entry name" value="PHOSPHATIDATE CYTIDYLYLTRANSFERASE"/>
    <property type="match status" value="1"/>
</dbReference>
<evidence type="ECO:0000256" key="12">
    <source>
        <dbReference type="ARBA" id="ARBA00022695"/>
    </source>
</evidence>
<evidence type="ECO:0000256" key="11">
    <source>
        <dbReference type="ARBA" id="ARBA00022692"/>
    </source>
</evidence>
<feature type="transmembrane region" description="Helical" evidence="20">
    <location>
        <begin position="218"/>
        <end position="238"/>
    </location>
</feature>
<evidence type="ECO:0000256" key="17">
    <source>
        <dbReference type="ARBA" id="ARBA00023264"/>
    </source>
</evidence>
<feature type="compositionally biased region" description="Basic residues" evidence="19">
    <location>
        <begin position="1"/>
        <end position="17"/>
    </location>
</feature>
<feature type="transmembrane region" description="Helical" evidence="20">
    <location>
        <begin position="300"/>
        <end position="316"/>
    </location>
</feature>
<dbReference type="Pfam" id="PF01148">
    <property type="entry name" value="CTP_transf_1"/>
    <property type="match status" value="1"/>
</dbReference>
<comment type="catalytic activity">
    <reaction evidence="1 18">
        <text>a 1,2-diacyl-sn-glycero-3-phosphate + CTP + H(+) = a CDP-1,2-diacyl-sn-glycerol + diphosphate</text>
        <dbReference type="Rhea" id="RHEA:16229"/>
        <dbReference type="ChEBI" id="CHEBI:15378"/>
        <dbReference type="ChEBI" id="CHEBI:33019"/>
        <dbReference type="ChEBI" id="CHEBI:37563"/>
        <dbReference type="ChEBI" id="CHEBI:58332"/>
        <dbReference type="ChEBI" id="CHEBI:58608"/>
        <dbReference type="EC" id="2.7.7.41"/>
    </reaction>
</comment>
<feature type="transmembrane region" description="Helical" evidence="20">
    <location>
        <begin position="53"/>
        <end position="72"/>
    </location>
</feature>
<comment type="subcellular location">
    <subcellularLocation>
        <location evidence="2">Cell membrane</location>
        <topology evidence="2">Multi-pass membrane protein</topology>
    </subcellularLocation>
</comment>
<keyword evidence="11 18" id="KW-0812">Transmembrane</keyword>
<evidence type="ECO:0000256" key="13">
    <source>
        <dbReference type="ARBA" id="ARBA00022989"/>
    </source>
</evidence>
<keyword evidence="15 20" id="KW-0472">Membrane</keyword>
<dbReference type="GO" id="GO:0004605">
    <property type="term" value="F:phosphatidate cytidylyltransferase activity"/>
    <property type="evidence" value="ECO:0007669"/>
    <property type="project" value="UniProtKB-EC"/>
</dbReference>
<dbReference type="UniPathway" id="UPA00557">
    <property type="reaction ID" value="UER00614"/>
</dbReference>
<keyword evidence="13 20" id="KW-1133">Transmembrane helix</keyword>
<keyword evidence="9" id="KW-0444">Lipid biosynthesis</keyword>
<evidence type="ECO:0000256" key="5">
    <source>
        <dbReference type="ARBA" id="ARBA00010185"/>
    </source>
</evidence>
<evidence type="ECO:0000256" key="6">
    <source>
        <dbReference type="ARBA" id="ARBA00012487"/>
    </source>
</evidence>
<evidence type="ECO:0000256" key="3">
    <source>
        <dbReference type="ARBA" id="ARBA00005119"/>
    </source>
</evidence>
<reference evidence="22" key="1">
    <citation type="submission" date="2018-03" db="EMBL/GenBank/DDBJ databases">
        <authorList>
            <person name="Sun L."/>
            <person name="Liu H."/>
            <person name="Chen W."/>
            <person name="Huang K."/>
            <person name="Liu W."/>
            <person name="Gao X."/>
        </authorList>
    </citation>
    <scope>NUCLEOTIDE SEQUENCE [LARGE SCALE GENOMIC DNA]</scope>
    <source>
        <strain evidence="22">SH9</strain>
    </source>
</reference>
<keyword evidence="16" id="KW-0594">Phospholipid biosynthesis</keyword>
<evidence type="ECO:0000256" key="18">
    <source>
        <dbReference type="RuleBase" id="RU003938"/>
    </source>
</evidence>
<evidence type="ECO:0000256" key="14">
    <source>
        <dbReference type="ARBA" id="ARBA00023098"/>
    </source>
</evidence>
<feature type="transmembrane region" description="Helical" evidence="20">
    <location>
        <begin position="176"/>
        <end position="198"/>
    </location>
</feature>
<evidence type="ECO:0000256" key="4">
    <source>
        <dbReference type="ARBA" id="ARBA00005189"/>
    </source>
</evidence>
<gene>
    <name evidence="21" type="ORF">SLNSH_04040</name>
</gene>